<dbReference type="Gene3D" id="3.40.50.2000">
    <property type="entry name" value="Glycogen Phosphorylase B"/>
    <property type="match status" value="1"/>
</dbReference>
<dbReference type="GO" id="GO:0009247">
    <property type="term" value="P:glycolipid biosynthetic process"/>
    <property type="evidence" value="ECO:0007669"/>
    <property type="project" value="InterPro"/>
</dbReference>
<dbReference type="Pfam" id="PF00534">
    <property type="entry name" value="Glycos_transf_1"/>
    <property type="match status" value="1"/>
</dbReference>
<dbReference type="PANTHER" id="PTHR43025:SF3">
    <property type="entry name" value="MONOGALACTOSYLDIACYLGLYCEROL SYNTHASE 1, CHLOROPLASTIC"/>
    <property type="match status" value="1"/>
</dbReference>
<reference evidence="7" key="1">
    <citation type="submission" date="2019-01" db="EMBL/GenBank/DDBJ databases">
        <title>Draft genomes of a novel of Sporanaerobacter strains.</title>
        <authorList>
            <person name="Ma S."/>
        </authorList>
    </citation>
    <scope>NUCLEOTIDE SEQUENCE [LARGE SCALE GENOMIC DNA]</scope>
    <source>
        <strain evidence="7">NJN-17</strain>
    </source>
</reference>
<evidence type="ECO:0000259" key="4">
    <source>
        <dbReference type="Pfam" id="PF00534"/>
    </source>
</evidence>
<evidence type="ECO:0000256" key="2">
    <source>
        <dbReference type="ARBA" id="ARBA00022676"/>
    </source>
</evidence>
<name>A0A410QBJ8_9FIRM</name>
<comment type="similarity">
    <text evidence="1">Belongs to the glycosyltransferase 28 family.</text>
</comment>
<evidence type="ECO:0000256" key="1">
    <source>
        <dbReference type="ARBA" id="ARBA00006962"/>
    </source>
</evidence>
<proteinExistence type="inferred from homology"/>
<sequence length="373" mass="42528">MALNILITTAPFGNGHKMVAIALKNAFVNKGYNNVFIVDLFTEAHPAITEAIKRAYIRSYDFGKAYSRLYYGSEKFADKSIIEPYRNFGYKRLSEIAIKFKPNVIINTFPMLTPLKIKNEANENIPVFNIVTDFYVHKLWISEGIDKFYIATNELREDLKKMNISMEKVIVSGIPIRKEFEETNNILKVYRKYNFKKGGKIVLINSGAFGVLKDIKKVCAELCKNRMIQVAVICGNNKMQRMRLESLGLRNLKVFGFVENIDELYKISYCMITKSGGITLSEALAVQIPLIIVKPVPGQEKENALYFERKGAAIIANNWYQIVKSTLELINNTDLMNTMKENMGKMYIKSSSEKIVDDVVESIKSKEIMQILG</sequence>
<evidence type="ECO:0000259" key="5">
    <source>
        <dbReference type="Pfam" id="PF06925"/>
    </source>
</evidence>
<dbReference type="InterPro" id="IPR050519">
    <property type="entry name" value="Glycosyltransf_28_UgtP"/>
</dbReference>
<keyword evidence="2" id="KW-0328">Glycosyltransferase</keyword>
<organism evidence="6 7">
    <name type="scientific">Acidilutibacter cellobiosedens</name>
    <dbReference type="NCBI Taxonomy" id="2507161"/>
    <lineage>
        <taxon>Bacteria</taxon>
        <taxon>Bacillati</taxon>
        <taxon>Bacillota</taxon>
        <taxon>Tissierellia</taxon>
        <taxon>Tissierellales</taxon>
        <taxon>Acidilutibacteraceae</taxon>
        <taxon>Acidilutibacter</taxon>
    </lineage>
</organism>
<dbReference type="GO" id="GO:0016020">
    <property type="term" value="C:membrane"/>
    <property type="evidence" value="ECO:0007669"/>
    <property type="project" value="GOC"/>
</dbReference>
<dbReference type="Pfam" id="PF06925">
    <property type="entry name" value="MGDG_synth"/>
    <property type="match status" value="1"/>
</dbReference>
<feature type="domain" description="Glycosyl transferase family 1" evidence="4">
    <location>
        <begin position="193"/>
        <end position="343"/>
    </location>
</feature>
<dbReference type="KEGG" id="spoa:EQM13_06895"/>
<dbReference type="PANTHER" id="PTHR43025">
    <property type="entry name" value="MONOGALACTOSYLDIACYLGLYCEROL SYNTHASE"/>
    <property type="match status" value="1"/>
</dbReference>
<dbReference type="AlphaFoldDB" id="A0A410QBJ8"/>
<dbReference type="OrthoDB" id="9815663at2"/>
<evidence type="ECO:0000313" key="6">
    <source>
        <dbReference type="EMBL" id="QAT61337.1"/>
    </source>
</evidence>
<accession>A0A410QBJ8</accession>
<protein>
    <submittedName>
        <fullName evidence="6">Glycosyltransferase</fullName>
    </submittedName>
</protein>
<keyword evidence="3 6" id="KW-0808">Transferase</keyword>
<dbReference type="GO" id="GO:0016758">
    <property type="term" value="F:hexosyltransferase activity"/>
    <property type="evidence" value="ECO:0007669"/>
    <property type="project" value="InterPro"/>
</dbReference>
<feature type="domain" description="Diacylglycerol glucosyltransferase N-terminal" evidence="5">
    <location>
        <begin position="16"/>
        <end position="176"/>
    </location>
</feature>
<evidence type="ECO:0000313" key="7">
    <source>
        <dbReference type="Proteomes" id="UP000287969"/>
    </source>
</evidence>
<evidence type="ECO:0000256" key="3">
    <source>
        <dbReference type="ARBA" id="ARBA00022679"/>
    </source>
</evidence>
<dbReference type="InterPro" id="IPR009695">
    <property type="entry name" value="Diacylglyc_glucosyltr_N"/>
</dbReference>
<dbReference type="EMBL" id="CP035282">
    <property type="protein sequence ID" value="QAT61337.1"/>
    <property type="molecule type" value="Genomic_DNA"/>
</dbReference>
<dbReference type="InterPro" id="IPR001296">
    <property type="entry name" value="Glyco_trans_1"/>
</dbReference>
<dbReference type="Proteomes" id="UP000287969">
    <property type="component" value="Chromosome"/>
</dbReference>
<keyword evidence="7" id="KW-1185">Reference proteome</keyword>
<dbReference type="SUPFAM" id="SSF53756">
    <property type="entry name" value="UDP-Glycosyltransferase/glycogen phosphorylase"/>
    <property type="match status" value="1"/>
</dbReference>
<gene>
    <name evidence="6" type="ORF">EQM13_06895</name>
</gene>